<accession>A0AAV4QV08</accession>
<evidence type="ECO:0000313" key="1">
    <source>
        <dbReference type="EMBL" id="GIY11945.1"/>
    </source>
</evidence>
<organism evidence="1 2">
    <name type="scientific">Caerostris darwini</name>
    <dbReference type="NCBI Taxonomy" id="1538125"/>
    <lineage>
        <taxon>Eukaryota</taxon>
        <taxon>Metazoa</taxon>
        <taxon>Ecdysozoa</taxon>
        <taxon>Arthropoda</taxon>
        <taxon>Chelicerata</taxon>
        <taxon>Arachnida</taxon>
        <taxon>Araneae</taxon>
        <taxon>Araneomorphae</taxon>
        <taxon>Entelegynae</taxon>
        <taxon>Araneoidea</taxon>
        <taxon>Araneidae</taxon>
        <taxon>Caerostris</taxon>
    </lineage>
</organism>
<dbReference type="AlphaFoldDB" id="A0AAV4QV08"/>
<dbReference type="EMBL" id="BPLQ01004987">
    <property type="protein sequence ID" value="GIY11945.1"/>
    <property type="molecule type" value="Genomic_DNA"/>
</dbReference>
<evidence type="ECO:0000313" key="2">
    <source>
        <dbReference type="Proteomes" id="UP001054837"/>
    </source>
</evidence>
<name>A0AAV4QV08_9ARAC</name>
<proteinExistence type="predicted"/>
<dbReference type="Proteomes" id="UP001054837">
    <property type="component" value="Unassembled WGS sequence"/>
</dbReference>
<protein>
    <submittedName>
        <fullName evidence="1">Uncharacterized protein</fullName>
    </submittedName>
</protein>
<keyword evidence="2" id="KW-1185">Reference proteome</keyword>
<reference evidence="1 2" key="1">
    <citation type="submission" date="2021-06" db="EMBL/GenBank/DDBJ databases">
        <title>Caerostris darwini draft genome.</title>
        <authorList>
            <person name="Kono N."/>
            <person name="Arakawa K."/>
        </authorList>
    </citation>
    <scope>NUCLEOTIDE SEQUENCE [LARGE SCALE GENOMIC DNA]</scope>
</reference>
<sequence>MHGSTVSASGSCSTPSKLSFCRESIVLKCIGSHELIIKIAAAVVESGRTGMLAAGRATCSPRIPSLHILFHSFPFALSSAISYSNSVA</sequence>
<gene>
    <name evidence="1" type="ORF">CDAR_449061</name>
</gene>
<comment type="caution">
    <text evidence="1">The sequence shown here is derived from an EMBL/GenBank/DDBJ whole genome shotgun (WGS) entry which is preliminary data.</text>
</comment>